<dbReference type="Pfam" id="PF10245">
    <property type="entry name" value="MRP-S22"/>
    <property type="match status" value="1"/>
</dbReference>
<sequence>MATSCRFRLFKTPLRLLVSRSFCVNESSKSHPNFLPFDNKDVRSILKKITGRNLEKIYSARKQDLTVPTYKLMTDSEFLQAQHEIEGKAEKLLQMPPVMEERQEINEVLEENKDIAHFSESSYVFTDISTSVCNRTRLITIREANGRLRKARWEERDRMNQIYFPKPGRKHEIPELLKDENLKRVFQQNRHEDALDLTVVQFEPDSADYIRVHHKTYEDIVLSDKFDLLRSTRHFGGLVYYLVKAQRIMELIEDMMTRDLWEDCVEVVKLHHLLHPYSKIAEQAIRNNLKGLFMLRAYVRRHGSPESMERLEEYMLYRENEKAQISNN</sequence>
<name>A0ABN8MGN0_9CNID</name>
<dbReference type="EMBL" id="CALNXI010000433">
    <property type="protein sequence ID" value="CAH3027047.1"/>
    <property type="molecule type" value="Genomic_DNA"/>
</dbReference>
<proteinExistence type="predicted"/>
<protein>
    <recommendedName>
        <fullName evidence="3">Mitochondrial ribosomal protein S22</fullName>
    </recommendedName>
</protein>
<organism evidence="1 2">
    <name type="scientific">Porites evermanni</name>
    <dbReference type="NCBI Taxonomy" id="104178"/>
    <lineage>
        <taxon>Eukaryota</taxon>
        <taxon>Metazoa</taxon>
        <taxon>Cnidaria</taxon>
        <taxon>Anthozoa</taxon>
        <taxon>Hexacorallia</taxon>
        <taxon>Scleractinia</taxon>
        <taxon>Fungiina</taxon>
        <taxon>Poritidae</taxon>
        <taxon>Porites</taxon>
    </lineage>
</organism>
<accession>A0ABN8MGN0</accession>
<comment type="caution">
    <text evidence="1">The sequence shown here is derived from an EMBL/GenBank/DDBJ whole genome shotgun (WGS) entry which is preliminary data.</text>
</comment>
<keyword evidence="2" id="KW-1185">Reference proteome</keyword>
<dbReference type="PANTHER" id="PTHR13071">
    <property type="entry name" value="MITOCHONDRIAL 28S RIBOSOMAL PROTEIN S22"/>
    <property type="match status" value="1"/>
</dbReference>
<evidence type="ECO:0008006" key="3">
    <source>
        <dbReference type="Google" id="ProtNLM"/>
    </source>
</evidence>
<gene>
    <name evidence="1" type="ORF">PEVE_00030586</name>
</gene>
<reference evidence="1 2" key="1">
    <citation type="submission" date="2022-05" db="EMBL/GenBank/DDBJ databases">
        <authorList>
            <consortium name="Genoscope - CEA"/>
            <person name="William W."/>
        </authorList>
    </citation>
    <scope>NUCLEOTIDE SEQUENCE [LARGE SCALE GENOMIC DNA]</scope>
</reference>
<evidence type="ECO:0000313" key="2">
    <source>
        <dbReference type="Proteomes" id="UP001159427"/>
    </source>
</evidence>
<dbReference type="PANTHER" id="PTHR13071:SF4">
    <property type="entry name" value="SMALL RIBOSOMAL SUBUNIT PROTEIN MS22"/>
    <property type="match status" value="1"/>
</dbReference>
<dbReference type="InterPro" id="IPR019374">
    <property type="entry name" value="Ribosomal_mS22"/>
</dbReference>
<evidence type="ECO:0000313" key="1">
    <source>
        <dbReference type="EMBL" id="CAH3027047.1"/>
    </source>
</evidence>
<dbReference type="Proteomes" id="UP001159427">
    <property type="component" value="Unassembled WGS sequence"/>
</dbReference>